<feature type="compositionally biased region" description="Low complexity" evidence="1">
    <location>
        <begin position="36"/>
        <end position="51"/>
    </location>
</feature>
<protein>
    <submittedName>
        <fullName evidence="2">Uncharacterized protein</fullName>
    </submittedName>
</protein>
<evidence type="ECO:0000313" key="3">
    <source>
        <dbReference type="Proteomes" id="UP000321196"/>
    </source>
</evidence>
<sequence length="64" mass="7487">MRHAPSTGTRRPPSRPARFRPCGLPATPQRRRRARVVPSARRARAVPQGAGRRPRRARRARWWR</sequence>
<reference evidence="2 3" key="1">
    <citation type="submission" date="2019-08" db="EMBL/GenBank/DDBJ databases">
        <authorList>
            <person name="Dong K."/>
        </authorList>
    </citation>
    <scope>NUCLEOTIDE SEQUENCE [LARGE SCALE GENOMIC DNA]</scope>
    <source>
        <strain evidence="2 3">M4-8</strain>
    </source>
</reference>
<evidence type="ECO:0000256" key="1">
    <source>
        <dbReference type="SAM" id="MobiDB-lite"/>
    </source>
</evidence>
<feature type="compositionally biased region" description="Basic residues" evidence="1">
    <location>
        <begin position="52"/>
        <end position="64"/>
    </location>
</feature>
<name>A0A5C8HLN2_9MICO</name>
<gene>
    <name evidence="2" type="ORF">FVP60_09630</name>
</gene>
<organism evidence="2 3">
    <name type="scientific">Microbacterium mitrae</name>
    <dbReference type="NCBI Taxonomy" id="664640"/>
    <lineage>
        <taxon>Bacteria</taxon>
        <taxon>Bacillati</taxon>
        <taxon>Actinomycetota</taxon>
        <taxon>Actinomycetes</taxon>
        <taxon>Micrococcales</taxon>
        <taxon>Microbacteriaceae</taxon>
        <taxon>Microbacterium</taxon>
    </lineage>
</organism>
<feature type="compositionally biased region" description="Low complexity" evidence="1">
    <location>
        <begin position="1"/>
        <end position="11"/>
    </location>
</feature>
<dbReference type="AlphaFoldDB" id="A0A5C8HLN2"/>
<keyword evidence="3" id="KW-1185">Reference proteome</keyword>
<comment type="caution">
    <text evidence="2">The sequence shown here is derived from an EMBL/GenBank/DDBJ whole genome shotgun (WGS) entry which is preliminary data.</text>
</comment>
<dbReference type="EMBL" id="VRSW01000003">
    <property type="protein sequence ID" value="TXK04206.1"/>
    <property type="molecule type" value="Genomic_DNA"/>
</dbReference>
<dbReference type="Proteomes" id="UP000321196">
    <property type="component" value="Unassembled WGS sequence"/>
</dbReference>
<evidence type="ECO:0000313" key="2">
    <source>
        <dbReference type="EMBL" id="TXK04206.1"/>
    </source>
</evidence>
<proteinExistence type="predicted"/>
<feature type="compositionally biased region" description="Low complexity" evidence="1">
    <location>
        <begin position="19"/>
        <end position="28"/>
    </location>
</feature>
<feature type="region of interest" description="Disordered" evidence="1">
    <location>
        <begin position="1"/>
        <end position="64"/>
    </location>
</feature>
<accession>A0A5C8HLN2</accession>